<dbReference type="Gene3D" id="3.10.105.10">
    <property type="entry name" value="Dipeptide-binding Protein, Domain 3"/>
    <property type="match status" value="1"/>
</dbReference>
<keyword evidence="4" id="KW-1185">Reference proteome</keyword>
<dbReference type="InterPro" id="IPR000914">
    <property type="entry name" value="SBP_5_dom"/>
</dbReference>
<dbReference type="PANTHER" id="PTHR30290">
    <property type="entry name" value="PERIPLASMIC BINDING COMPONENT OF ABC TRANSPORTER"/>
    <property type="match status" value="1"/>
</dbReference>
<sequence>MKPVIQSIAILILPLFFLSCNNKQMETKKELVIGVSQDYRATDVFSHKGFNCFVFETLVKMDTKGTIRPFLAESWKKSADGRHYTFYLRKDVRFSDGTPLTADQVKDAMFYKQTRKRKRGPARGIQAKRPSEGYNGKEESALKNSNPGKNSSPGIDNNYSTFDNERYNLPRWSSFSSIDIIDEHTIRFNLPRPYTLFLSELATTHSYPVLKPAASEEVTGYIGTGPYKIDVHKRTQYMILVKNDQYWQGSVNIERIRLKVIPDAETRAIALEAGEIDITGYDHFDKIPNESVTRLKYLPSITVTTMGNVEQPSVSFIAINDKKDPFQNPAVRKALAMAIDVKQIETLISETGSVIAGPFPQKHELCNPAVNRPLFDKTAAKQLLSEAGWTDHDQDGILEKDGNPLAMTLTFSFFDPQYKIIAEMVQAQLRNIGVQVRLNMVELGTHITVMRNGEYDLAFWPLMRYHMFFYTGHPSWLNVYSNPELDASFLQYLHGNSEKERKNAVYKTQELIQKSYVFPVFFERFDVIAWNHDVLKDFEPLPVGWDLSMYLWKSRLM</sequence>
<dbReference type="Pfam" id="PF00496">
    <property type="entry name" value="SBP_bac_5"/>
    <property type="match status" value="1"/>
</dbReference>
<organism evidence="3 4">
    <name type="scientific">Desulfobacula phenolica</name>
    <dbReference type="NCBI Taxonomy" id="90732"/>
    <lineage>
        <taxon>Bacteria</taxon>
        <taxon>Pseudomonadati</taxon>
        <taxon>Thermodesulfobacteriota</taxon>
        <taxon>Desulfobacteria</taxon>
        <taxon>Desulfobacterales</taxon>
        <taxon>Desulfobacteraceae</taxon>
        <taxon>Desulfobacula</taxon>
    </lineage>
</organism>
<dbReference type="CDD" id="cd00995">
    <property type="entry name" value="PBP2_NikA_DppA_OppA_like"/>
    <property type="match status" value="1"/>
</dbReference>
<dbReference type="RefSeq" id="WP_175530360.1">
    <property type="nucleotide sequence ID" value="NZ_FNLL01000008.1"/>
</dbReference>
<dbReference type="GO" id="GO:0030288">
    <property type="term" value="C:outer membrane-bounded periplasmic space"/>
    <property type="evidence" value="ECO:0007669"/>
    <property type="project" value="UniProtKB-ARBA"/>
</dbReference>
<evidence type="ECO:0000313" key="4">
    <source>
        <dbReference type="Proteomes" id="UP000199608"/>
    </source>
</evidence>
<feature type="compositionally biased region" description="Basic and acidic residues" evidence="1">
    <location>
        <begin position="129"/>
        <end position="141"/>
    </location>
</feature>
<dbReference type="Gene3D" id="3.40.190.10">
    <property type="entry name" value="Periplasmic binding protein-like II"/>
    <property type="match status" value="1"/>
</dbReference>
<proteinExistence type="predicted"/>
<dbReference type="PIRSF" id="PIRSF002741">
    <property type="entry name" value="MppA"/>
    <property type="match status" value="1"/>
</dbReference>
<evidence type="ECO:0000256" key="1">
    <source>
        <dbReference type="SAM" id="MobiDB-lite"/>
    </source>
</evidence>
<evidence type="ECO:0000313" key="3">
    <source>
        <dbReference type="EMBL" id="SDU41606.1"/>
    </source>
</evidence>
<feature type="compositionally biased region" description="Polar residues" evidence="1">
    <location>
        <begin position="142"/>
        <end position="158"/>
    </location>
</feature>
<dbReference type="GO" id="GO:0015833">
    <property type="term" value="P:peptide transport"/>
    <property type="evidence" value="ECO:0007669"/>
    <property type="project" value="TreeGrafter"/>
</dbReference>
<dbReference type="GO" id="GO:0043190">
    <property type="term" value="C:ATP-binding cassette (ABC) transporter complex"/>
    <property type="evidence" value="ECO:0007669"/>
    <property type="project" value="InterPro"/>
</dbReference>
<reference evidence="4" key="1">
    <citation type="submission" date="2016-10" db="EMBL/GenBank/DDBJ databases">
        <authorList>
            <person name="Varghese N."/>
            <person name="Submissions S."/>
        </authorList>
    </citation>
    <scope>NUCLEOTIDE SEQUENCE [LARGE SCALE GENOMIC DNA]</scope>
    <source>
        <strain evidence="4">DSM 3384</strain>
    </source>
</reference>
<dbReference type="EMBL" id="FNLL01000008">
    <property type="protein sequence ID" value="SDU41606.1"/>
    <property type="molecule type" value="Genomic_DNA"/>
</dbReference>
<name>A0A1H2ICD9_9BACT</name>
<dbReference type="AlphaFoldDB" id="A0A1H2ICD9"/>
<dbReference type="InterPro" id="IPR039424">
    <property type="entry name" value="SBP_5"/>
</dbReference>
<gene>
    <name evidence="3" type="ORF">SAMN04487931_10867</name>
</gene>
<dbReference type="Proteomes" id="UP000199608">
    <property type="component" value="Unassembled WGS sequence"/>
</dbReference>
<dbReference type="PROSITE" id="PS51257">
    <property type="entry name" value="PROKAR_LIPOPROTEIN"/>
    <property type="match status" value="1"/>
</dbReference>
<protein>
    <submittedName>
        <fullName evidence="3">ABC-type transport system, substrate-binding protein</fullName>
    </submittedName>
</protein>
<dbReference type="GO" id="GO:1904680">
    <property type="term" value="F:peptide transmembrane transporter activity"/>
    <property type="evidence" value="ECO:0007669"/>
    <property type="project" value="TreeGrafter"/>
</dbReference>
<feature type="region of interest" description="Disordered" evidence="1">
    <location>
        <begin position="113"/>
        <end position="158"/>
    </location>
</feature>
<accession>A0A1H2ICD9</accession>
<dbReference type="InterPro" id="IPR030678">
    <property type="entry name" value="Peptide/Ni-bd"/>
</dbReference>
<evidence type="ECO:0000259" key="2">
    <source>
        <dbReference type="Pfam" id="PF00496"/>
    </source>
</evidence>
<dbReference type="SUPFAM" id="SSF53850">
    <property type="entry name" value="Periplasmic binding protein-like II"/>
    <property type="match status" value="1"/>
</dbReference>
<feature type="domain" description="Solute-binding protein family 5" evidence="2">
    <location>
        <begin position="67"/>
        <end position="460"/>
    </location>
</feature>